<comment type="similarity">
    <text evidence="4 11">Belongs to the class-II pyridoxal-phosphate-dependent aminotransferase family. BioF subfamily.</text>
</comment>
<comment type="function">
    <text evidence="2 11">Catalyzes the decarboxylative condensation of pimeloyl-[acyl-carrier protein] and L-alanine to produce 8-amino-7-oxononanoate (AON), [acyl-carrier protein], and carbon dioxide.</text>
</comment>
<evidence type="ECO:0000256" key="5">
    <source>
        <dbReference type="ARBA" id="ARBA00011738"/>
    </source>
</evidence>
<sequence length="393" mass="42916">MSAWDQEIRQRMAMIRDQGRLRKSIPTSEAVQAVLIRDGKRLINLSSNNYLGLANHPTLIKAQQEGACLGAGATASRLIVGHAKETAELEEELSSYKGTESSIVFTSGYTANIGVLSSLLRRGDVVFSDRLNHASIIDGIRLSGARLYRYRHNDLDHLEWQLKEADRGGIRNRLIVTDTVFSMDGDIAPLADIVQLKEKFGAALMIDDAHGGGVLGFEGKGTADYLGVTEGVDFHMGTFSKAYGVSGAYVAGKKEWIEYVENTCRSLIYTTALPPTVIAGIRASIRLVRQREDLRNDLVKNSNVFRNQLRQAGFDTGGSTTQIIPVMVGGAEQAVQFSDLLCERGVLSVGIRPPTVPEGEARLRFTLMATMEESHLHQAITAIIETGQQLGVI</sequence>
<dbReference type="PANTHER" id="PTHR13693:SF100">
    <property type="entry name" value="8-AMINO-7-OXONONANOATE SYNTHASE"/>
    <property type="match status" value="1"/>
</dbReference>
<evidence type="ECO:0000313" key="13">
    <source>
        <dbReference type="EMBL" id="SFS31047.1"/>
    </source>
</evidence>
<dbReference type="UniPathway" id="UPA00078"/>
<comment type="subunit">
    <text evidence="5 11">Homodimer.</text>
</comment>
<dbReference type="NCBIfam" id="TIGR00858">
    <property type="entry name" value="bioF"/>
    <property type="match status" value="1"/>
</dbReference>
<evidence type="ECO:0000256" key="8">
    <source>
        <dbReference type="ARBA" id="ARBA00022898"/>
    </source>
</evidence>
<dbReference type="SUPFAM" id="SSF53383">
    <property type="entry name" value="PLP-dependent transferases"/>
    <property type="match status" value="1"/>
</dbReference>
<accession>A0A1I6NSV9</accession>
<protein>
    <recommendedName>
        <fullName evidence="11">8-amino-7-ketopelargonate synthase</fullName>
        <ecNumber evidence="11">2.3.1.47</ecNumber>
    </recommendedName>
</protein>
<evidence type="ECO:0000256" key="2">
    <source>
        <dbReference type="ARBA" id="ARBA00002513"/>
    </source>
</evidence>
<evidence type="ECO:0000256" key="3">
    <source>
        <dbReference type="ARBA" id="ARBA00004746"/>
    </source>
</evidence>
<dbReference type="InterPro" id="IPR004839">
    <property type="entry name" value="Aminotransferase_I/II_large"/>
</dbReference>
<evidence type="ECO:0000259" key="12">
    <source>
        <dbReference type="Pfam" id="PF00155"/>
    </source>
</evidence>
<dbReference type="AlphaFoldDB" id="A0A1I6NSV9"/>
<dbReference type="Pfam" id="PF00155">
    <property type="entry name" value="Aminotran_1_2"/>
    <property type="match status" value="1"/>
</dbReference>
<dbReference type="InterPro" id="IPR004723">
    <property type="entry name" value="AONS_Archaea/Proteobacteria"/>
</dbReference>
<gene>
    <name evidence="13" type="ORF">SAMN05444972_101101</name>
</gene>
<dbReference type="Proteomes" id="UP000198660">
    <property type="component" value="Unassembled WGS sequence"/>
</dbReference>
<organism evidence="13 14">
    <name type="scientific">Marininema halotolerans</name>
    <dbReference type="NCBI Taxonomy" id="1155944"/>
    <lineage>
        <taxon>Bacteria</taxon>
        <taxon>Bacillati</taxon>
        <taxon>Bacillota</taxon>
        <taxon>Bacilli</taxon>
        <taxon>Bacillales</taxon>
        <taxon>Thermoactinomycetaceae</taxon>
        <taxon>Marininema</taxon>
    </lineage>
</organism>
<dbReference type="OrthoDB" id="9807157at2"/>
<dbReference type="Gene3D" id="3.40.640.10">
    <property type="entry name" value="Type I PLP-dependent aspartate aminotransferase-like (Major domain)"/>
    <property type="match status" value="1"/>
</dbReference>
<dbReference type="InterPro" id="IPR015422">
    <property type="entry name" value="PyrdxlP-dep_Trfase_small"/>
</dbReference>
<feature type="domain" description="Aminotransferase class I/classII large" evidence="12">
    <location>
        <begin position="41"/>
        <end position="383"/>
    </location>
</feature>
<dbReference type="PROSITE" id="PS00599">
    <property type="entry name" value="AA_TRANSFER_CLASS_2"/>
    <property type="match status" value="1"/>
</dbReference>
<evidence type="ECO:0000256" key="4">
    <source>
        <dbReference type="ARBA" id="ARBA00010008"/>
    </source>
</evidence>
<comment type="catalytic activity">
    <reaction evidence="9 11">
        <text>6-carboxyhexanoyl-[ACP] + L-alanine + H(+) = (8S)-8-amino-7-oxononanoate + holo-[ACP] + CO2</text>
        <dbReference type="Rhea" id="RHEA:42288"/>
        <dbReference type="Rhea" id="RHEA-COMP:9685"/>
        <dbReference type="Rhea" id="RHEA-COMP:9955"/>
        <dbReference type="ChEBI" id="CHEBI:15378"/>
        <dbReference type="ChEBI" id="CHEBI:16526"/>
        <dbReference type="ChEBI" id="CHEBI:57972"/>
        <dbReference type="ChEBI" id="CHEBI:64479"/>
        <dbReference type="ChEBI" id="CHEBI:78846"/>
        <dbReference type="ChEBI" id="CHEBI:149468"/>
        <dbReference type="EC" id="2.3.1.47"/>
    </reaction>
</comment>
<dbReference type="EMBL" id="FPAA01000001">
    <property type="protein sequence ID" value="SFS31047.1"/>
    <property type="molecule type" value="Genomic_DNA"/>
</dbReference>
<dbReference type="Gene3D" id="3.90.1150.10">
    <property type="entry name" value="Aspartate Aminotransferase, domain 1"/>
    <property type="match status" value="1"/>
</dbReference>
<feature type="modified residue" description="N6-(pyridoxal phosphate)lysine" evidence="10">
    <location>
        <position position="241"/>
    </location>
</feature>
<keyword evidence="14" id="KW-1185">Reference proteome</keyword>
<evidence type="ECO:0000256" key="9">
    <source>
        <dbReference type="ARBA" id="ARBA00047715"/>
    </source>
</evidence>
<name>A0A1I6NSV9_9BACL</name>
<comment type="pathway">
    <text evidence="3 11">Cofactor biosynthesis; biotin biosynthesis.</text>
</comment>
<evidence type="ECO:0000256" key="10">
    <source>
        <dbReference type="PIRSR" id="PIRSR604723-51"/>
    </source>
</evidence>
<dbReference type="GO" id="GO:0008710">
    <property type="term" value="F:8-amino-7-oxononanoate synthase activity"/>
    <property type="evidence" value="ECO:0007669"/>
    <property type="project" value="UniProtKB-UniRule"/>
</dbReference>
<keyword evidence="8 10" id="KW-0663">Pyridoxal phosphate</keyword>
<dbReference type="InterPro" id="IPR001917">
    <property type="entry name" value="Aminotrans_II_pyridoxalP_BS"/>
</dbReference>
<keyword evidence="6 11" id="KW-0808">Transferase</keyword>
<dbReference type="PANTHER" id="PTHR13693">
    <property type="entry name" value="CLASS II AMINOTRANSFERASE/8-AMINO-7-OXONONANOATE SYNTHASE"/>
    <property type="match status" value="1"/>
</dbReference>
<dbReference type="InterPro" id="IPR015421">
    <property type="entry name" value="PyrdxlP-dep_Trfase_major"/>
</dbReference>
<evidence type="ECO:0000256" key="11">
    <source>
        <dbReference type="RuleBase" id="RU003693"/>
    </source>
</evidence>
<reference evidence="14" key="1">
    <citation type="submission" date="2016-10" db="EMBL/GenBank/DDBJ databases">
        <authorList>
            <person name="Varghese N."/>
            <person name="Submissions S."/>
        </authorList>
    </citation>
    <scope>NUCLEOTIDE SEQUENCE [LARGE SCALE GENOMIC DNA]</scope>
    <source>
        <strain evidence="14">DSM 45789</strain>
    </source>
</reference>
<comment type="cofactor">
    <cofactor evidence="1 10 11">
        <name>pyridoxal 5'-phosphate</name>
        <dbReference type="ChEBI" id="CHEBI:597326"/>
    </cofactor>
</comment>
<evidence type="ECO:0000256" key="6">
    <source>
        <dbReference type="ARBA" id="ARBA00022679"/>
    </source>
</evidence>
<evidence type="ECO:0000313" key="14">
    <source>
        <dbReference type="Proteomes" id="UP000198660"/>
    </source>
</evidence>
<dbReference type="EC" id="2.3.1.47" evidence="11"/>
<evidence type="ECO:0000256" key="1">
    <source>
        <dbReference type="ARBA" id="ARBA00001933"/>
    </source>
</evidence>
<evidence type="ECO:0000256" key="7">
    <source>
        <dbReference type="ARBA" id="ARBA00022756"/>
    </source>
</evidence>
<dbReference type="InterPro" id="IPR015424">
    <property type="entry name" value="PyrdxlP-dep_Trfase"/>
</dbReference>
<dbReference type="CDD" id="cd06454">
    <property type="entry name" value="KBL_like"/>
    <property type="match status" value="1"/>
</dbReference>
<keyword evidence="7" id="KW-0093">Biotin biosynthesis</keyword>
<dbReference type="GO" id="GO:0009102">
    <property type="term" value="P:biotin biosynthetic process"/>
    <property type="evidence" value="ECO:0007669"/>
    <property type="project" value="UniProtKB-UniRule"/>
</dbReference>
<dbReference type="InterPro" id="IPR050087">
    <property type="entry name" value="AON_synthase_class-II"/>
</dbReference>
<dbReference type="GO" id="GO:0030170">
    <property type="term" value="F:pyridoxal phosphate binding"/>
    <property type="evidence" value="ECO:0007669"/>
    <property type="project" value="InterPro"/>
</dbReference>
<proteinExistence type="inferred from homology"/>